<protein>
    <submittedName>
        <fullName evidence="1">Uncharacterized protein</fullName>
    </submittedName>
</protein>
<comment type="caution">
    <text evidence="1">The sequence shown here is derived from an EMBL/GenBank/DDBJ whole genome shotgun (WGS) entry which is preliminary data.</text>
</comment>
<evidence type="ECO:0000313" key="2">
    <source>
        <dbReference type="Proteomes" id="UP000032233"/>
    </source>
</evidence>
<dbReference type="STRING" id="1429043.X474_18700"/>
<dbReference type="EMBL" id="AZAC01000029">
    <property type="protein sequence ID" value="KIX12636.1"/>
    <property type="molecule type" value="Genomic_DNA"/>
</dbReference>
<reference evidence="1 2" key="1">
    <citation type="submission" date="2013-11" db="EMBL/GenBank/DDBJ databases">
        <title>Metagenomic analysis of a methanogenic consortium involved in long chain n-alkane degradation.</title>
        <authorList>
            <person name="Davidova I.A."/>
            <person name="Callaghan A.V."/>
            <person name="Wawrik B."/>
            <person name="Pruitt S."/>
            <person name="Marks C."/>
            <person name="Duncan K.E."/>
            <person name="Suflita J.M."/>
        </authorList>
    </citation>
    <scope>NUCLEOTIDE SEQUENCE [LARGE SCALE GENOMIC DNA]</scope>
    <source>
        <strain evidence="1 2">SPR</strain>
    </source>
</reference>
<accession>A0A0D2JA79</accession>
<evidence type="ECO:0000313" key="1">
    <source>
        <dbReference type="EMBL" id="KIX12636.1"/>
    </source>
</evidence>
<organism evidence="1 2">
    <name type="scientific">Dethiosulfatarculus sandiegensis</name>
    <dbReference type="NCBI Taxonomy" id="1429043"/>
    <lineage>
        <taxon>Bacteria</taxon>
        <taxon>Pseudomonadati</taxon>
        <taxon>Thermodesulfobacteriota</taxon>
        <taxon>Desulfarculia</taxon>
        <taxon>Desulfarculales</taxon>
        <taxon>Desulfarculaceae</taxon>
        <taxon>Dethiosulfatarculus</taxon>
    </lineage>
</organism>
<gene>
    <name evidence="1" type="ORF">X474_18700</name>
</gene>
<sequence length="38" mass="4298">MGRPVSCLQAAWGGFDLISFTSLNKFFRFSSRKPVCEN</sequence>
<name>A0A0D2JA79_9BACT</name>
<proteinExistence type="predicted"/>
<dbReference type="Proteomes" id="UP000032233">
    <property type="component" value="Unassembled WGS sequence"/>
</dbReference>
<dbReference type="AlphaFoldDB" id="A0A0D2JA79"/>
<dbReference type="InParanoid" id="A0A0D2JA79"/>
<keyword evidence="2" id="KW-1185">Reference proteome</keyword>